<dbReference type="PANTHER" id="PTHR33744">
    <property type="entry name" value="CARBOHYDRATE DIACID REGULATOR"/>
    <property type="match status" value="1"/>
</dbReference>
<dbReference type="InterPro" id="IPR042070">
    <property type="entry name" value="PucR_C-HTH_sf"/>
</dbReference>
<dbReference type="PANTHER" id="PTHR33744:SF1">
    <property type="entry name" value="DNA-BINDING TRANSCRIPTIONAL ACTIVATOR ADER"/>
    <property type="match status" value="1"/>
</dbReference>
<dbReference type="RefSeq" id="WP_091616903.1">
    <property type="nucleotide sequence ID" value="NZ_FOEF01000004.1"/>
</dbReference>
<evidence type="ECO:0000256" key="1">
    <source>
        <dbReference type="ARBA" id="ARBA00006754"/>
    </source>
</evidence>
<feature type="domain" description="RsbT co-antagonist protein RsbRD N-terminal" evidence="3">
    <location>
        <begin position="24"/>
        <end position="164"/>
    </location>
</feature>
<dbReference type="OrthoDB" id="3196285at2"/>
<protein>
    <submittedName>
        <fullName evidence="5">PucR C-terminal helix-turn-helix domain-containing protein</fullName>
    </submittedName>
</protein>
<evidence type="ECO:0000259" key="2">
    <source>
        <dbReference type="Pfam" id="PF13556"/>
    </source>
</evidence>
<sequence>MAELRPDGGDTARSLAVSVLDRLDQLTDVLVSVIGDQNPGYSLVDVVPRDDLWHSCHDNLRRVLQLVGHAGDAEDFYDAARATGRRRAEQQLPLDDVLRSFRIGGRLVWQALTEQARAAREVNNEAMLDLATRVWEVVDAISAQVAQAYHAAERSLVRADEQRRASLWEGLLQGRAVDAGFAYEAGRTLRLPVSGPYVVVTAAGPGGADCVEPLGAALEKAGAASAWQLRADVLVGLVSLPGRDVAKAAAAVGSVLSSAAGVSLAVDGLAAVHTAYRQSVLAMRTVPPGRTEVVCLAERLPEALLLSSPELTDSLLQTHLRGLLDLGGHERGFLLETLATWVGTGGSATRSAQLLHCHRNTVLNRIHRIEGLIEQRLTGGELTLELGLIVRALPFLPPPRVP</sequence>
<evidence type="ECO:0000259" key="4">
    <source>
        <dbReference type="Pfam" id="PF17853"/>
    </source>
</evidence>
<dbReference type="Proteomes" id="UP000198582">
    <property type="component" value="Unassembled WGS sequence"/>
</dbReference>
<evidence type="ECO:0000313" key="6">
    <source>
        <dbReference type="Proteomes" id="UP000198582"/>
    </source>
</evidence>
<dbReference type="Pfam" id="PF14361">
    <property type="entry name" value="RsbRD_N"/>
    <property type="match status" value="1"/>
</dbReference>
<dbReference type="Pfam" id="PF17853">
    <property type="entry name" value="GGDEF_2"/>
    <property type="match status" value="1"/>
</dbReference>
<dbReference type="InterPro" id="IPR051448">
    <property type="entry name" value="CdaR-like_regulators"/>
</dbReference>
<evidence type="ECO:0000313" key="5">
    <source>
        <dbReference type="EMBL" id="SEP19299.1"/>
    </source>
</evidence>
<dbReference type="Gene3D" id="1.10.10.2840">
    <property type="entry name" value="PucR C-terminal helix-turn-helix domain"/>
    <property type="match status" value="1"/>
</dbReference>
<dbReference type="InterPro" id="IPR025751">
    <property type="entry name" value="RsbRD_N_dom"/>
</dbReference>
<dbReference type="STRING" id="394193.SAMN04489732_104324"/>
<dbReference type="Pfam" id="PF13556">
    <property type="entry name" value="HTH_30"/>
    <property type="match status" value="1"/>
</dbReference>
<evidence type="ECO:0000259" key="3">
    <source>
        <dbReference type="Pfam" id="PF14361"/>
    </source>
</evidence>
<feature type="domain" description="CdaR GGDEF-like" evidence="4">
    <location>
        <begin position="178"/>
        <end position="284"/>
    </location>
</feature>
<accession>A0A1H8VV62</accession>
<reference evidence="5 6" key="1">
    <citation type="submission" date="2016-10" db="EMBL/GenBank/DDBJ databases">
        <authorList>
            <person name="de Groot N.N."/>
        </authorList>
    </citation>
    <scope>NUCLEOTIDE SEQUENCE [LARGE SCALE GENOMIC DNA]</scope>
    <source>
        <strain evidence="5 6">DSM 44993</strain>
    </source>
</reference>
<keyword evidence="6" id="KW-1185">Reference proteome</keyword>
<gene>
    <name evidence="5" type="ORF">SAMN04489732_104324</name>
</gene>
<name>A0A1H8VV62_9PSEU</name>
<organism evidence="5 6">
    <name type="scientific">Amycolatopsis saalfeldensis</name>
    <dbReference type="NCBI Taxonomy" id="394193"/>
    <lineage>
        <taxon>Bacteria</taxon>
        <taxon>Bacillati</taxon>
        <taxon>Actinomycetota</taxon>
        <taxon>Actinomycetes</taxon>
        <taxon>Pseudonocardiales</taxon>
        <taxon>Pseudonocardiaceae</taxon>
        <taxon>Amycolatopsis</taxon>
    </lineage>
</organism>
<feature type="domain" description="PucR C-terminal helix-turn-helix" evidence="2">
    <location>
        <begin position="334"/>
        <end position="390"/>
    </location>
</feature>
<dbReference type="EMBL" id="FOEF01000004">
    <property type="protein sequence ID" value="SEP19299.1"/>
    <property type="molecule type" value="Genomic_DNA"/>
</dbReference>
<proteinExistence type="inferred from homology"/>
<comment type="similarity">
    <text evidence="1">Belongs to the CdaR family.</text>
</comment>
<dbReference type="AlphaFoldDB" id="A0A1H8VV62"/>
<dbReference type="InterPro" id="IPR025736">
    <property type="entry name" value="PucR_C-HTH_dom"/>
</dbReference>
<dbReference type="InterPro" id="IPR041522">
    <property type="entry name" value="CdaR_GGDEF"/>
</dbReference>